<dbReference type="PROSITE" id="PS51318">
    <property type="entry name" value="TAT"/>
    <property type="match status" value="1"/>
</dbReference>
<reference evidence="2 3" key="1">
    <citation type="submission" date="2020-02" db="EMBL/GenBank/DDBJ databases">
        <authorList>
            <person name="Zhang X.-Y."/>
        </authorList>
    </citation>
    <scope>NUCLEOTIDE SEQUENCE [LARGE SCALE GENOMIC DNA]</scope>
    <source>
        <strain evidence="2 3">C33</strain>
    </source>
</reference>
<dbReference type="AlphaFoldDB" id="A0A845UXN6"/>
<dbReference type="Gene3D" id="3.50.50.60">
    <property type="entry name" value="FAD/NAD(P)-binding domain"/>
    <property type="match status" value="2"/>
</dbReference>
<dbReference type="GO" id="GO:0070221">
    <property type="term" value="P:sulfide oxidation, using sulfide:quinone oxidoreductase"/>
    <property type="evidence" value="ECO:0007669"/>
    <property type="project" value="TreeGrafter"/>
</dbReference>
<evidence type="ECO:0000313" key="3">
    <source>
        <dbReference type="Proteomes" id="UP000484885"/>
    </source>
</evidence>
<dbReference type="GO" id="GO:0070224">
    <property type="term" value="F:sulfide:quinone oxidoreductase activity"/>
    <property type="evidence" value="ECO:0007669"/>
    <property type="project" value="TreeGrafter"/>
</dbReference>
<name>A0A845UXN6_9GAMM</name>
<dbReference type="EMBL" id="JAAGSC010000031">
    <property type="protein sequence ID" value="NDY94620.1"/>
    <property type="molecule type" value="Genomic_DNA"/>
</dbReference>
<sequence length="454" mass="49913">MKNQLLSLIKEQKDLALPDPGRRRLLQASGLGLAGLAAGGTLLASQPAKAVDTSARIVIVGGGAAGLSVANRLADGLSGARITIIEKREQHIYQPGLTLVATGIWNQRKVLDRNARYMPSGIDWIKGLVSEFDPESNRVVTDSGQVVEYDYLMVTTGLHVDFAAIEGMNTDLIGTQGIGCVYDNNDHATRTWQMIDRFAEEGGVGLFTRPPGGIKCAGAPLKVTMLTEDLMQRRGTRERAQFFYPTAGTGLFSQPDMNDFLKQEFPSRDITVQWNHVLAGIEPEIKRATFATPEGNVRLDYDFIHVVPPMRAPDALANSDLAWQAGSFADDGRWMEVDKHTMRHPRFPNVFGAGDCVGTPIGKTAASVKAQVPVAVENMIQAIQQREMTASYNGYTSCPLITARGRGILVEFDYALDMVPSFPFISPYEEHWVPWVMKDRMLHAAYNAMMRGRV</sequence>
<organism evidence="2 3">
    <name type="scientific">Wenzhouxiangella limi</name>
    <dbReference type="NCBI Taxonomy" id="2707351"/>
    <lineage>
        <taxon>Bacteria</taxon>
        <taxon>Pseudomonadati</taxon>
        <taxon>Pseudomonadota</taxon>
        <taxon>Gammaproteobacteria</taxon>
        <taxon>Chromatiales</taxon>
        <taxon>Wenzhouxiangellaceae</taxon>
        <taxon>Wenzhouxiangella</taxon>
    </lineage>
</organism>
<feature type="domain" description="FAD/NAD(P)-binding" evidence="1">
    <location>
        <begin position="56"/>
        <end position="171"/>
    </location>
</feature>
<dbReference type="InterPro" id="IPR023753">
    <property type="entry name" value="FAD/NAD-binding_dom"/>
</dbReference>
<proteinExistence type="predicted"/>
<keyword evidence="3" id="KW-1185">Reference proteome</keyword>
<accession>A0A845UXN6</accession>
<dbReference type="SUPFAM" id="SSF51905">
    <property type="entry name" value="FAD/NAD(P)-binding domain"/>
    <property type="match status" value="1"/>
</dbReference>
<comment type="caution">
    <text evidence="2">The sequence shown here is derived from an EMBL/GenBank/DDBJ whole genome shotgun (WGS) entry which is preliminary data.</text>
</comment>
<dbReference type="InterPro" id="IPR015904">
    <property type="entry name" value="Sulphide_quinone_reductase"/>
</dbReference>
<dbReference type="Proteomes" id="UP000484885">
    <property type="component" value="Unassembled WGS sequence"/>
</dbReference>
<protein>
    <submittedName>
        <fullName evidence="2">NAD(P)/FAD-dependent oxidoreductase</fullName>
    </submittedName>
</protein>
<evidence type="ECO:0000259" key="1">
    <source>
        <dbReference type="Pfam" id="PF07992"/>
    </source>
</evidence>
<dbReference type="Pfam" id="PF07992">
    <property type="entry name" value="Pyr_redox_2"/>
    <property type="match status" value="1"/>
</dbReference>
<dbReference type="GO" id="GO:0071949">
    <property type="term" value="F:FAD binding"/>
    <property type="evidence" value="ECO:0007669"/>
    <property type="project" value="TreeGrafter"/>
</dbReference>
<dbReference type="PANTHER" id="PTHR10632:SF2">
    <property type="entry name" value="SULFIDE:QUINONE OXIDOREDUCTASE, MITOCHONDRIAL"/>
    <property type="match status" value="1"/>
</dbReference>
<dbReference type="PANTHER" id="PTHR10632">
    <property type="entry name" value="SULFIDE:QUINONE OXIDOREDUCTASE"/>
    <property type="match status" value="1"/>
</dbReference>
<gene>
    <name evidence="2" type="ORF">G3I74_02615</name>
</gene>
<dbReference type="RefSeq" id="WP_164210007.1">
    <property type="nucleotide sequence ID" value="NZ_JAAGSC010000031.1"/>
</dbReference>
<evidence type="ECO:0000313" key="2">
    <source>
        <dbReference type="EMBL" id="NDY94620.1"/>
    </source>
</evidence>
<dbReference type="InterPro" id="IPR006311">
    <property type="entry name" value="TAT_signal"/>
</dbReference>
<dbReference type="InterPro" id="IPR036188">
    <property type="entry name" value="FAD/NAD-bd_sf"/>
</dbReference>